<dbReference type="Gene3D" id="3.30.450.80">
    <property type="entry name" value="Transcription factor LuxR-like, autoinducer-binding domain"/>
    <property type="match status" value="1"/>
</dbReference>
<sequence>MEDSSLIETVLNDLQEANEFEDLKKIISFFLSNIGIDQFAFICNDSCVSKNQTPLIISNYQTEWLDTYTKNKYYKIDPIIKKTIKDSIPFHWNELLIKNKTTILEEEFLQDAKKHLIKIDEGITIPTYVRGQNFTSLNLCQYSDNKHAKKIEKKYSYHLLSVATMLHLRAIRLNAPIIDKKLTKREKECLFWASLGKSQEETGQILGVSTRTIRFHNENSMAKLDVKNITSAVSLATAFGYI</sequence>
<dbReference type="InterPro" id="IPR036388">
    <property type="entry name" value="WH-like_DNA-bd_sf"/>
</dbReference>
<dbReference type="SUPFAM" id="SSF46894">
    <property type="entry name" value="C-terminal effector domain of the bipartite response regulators"/>
    <property type="match status" value="1"/>
</dbReference>
<dbReference type="GO" id="GO:0006355">
    <property type="term" value="P:regulation of DNA-templated transcription"/>
    <property type="evidence" value="ECO:0007669"/>
    <property type="project" value="InterPro"/>
</dbReference>
<feature type="domain" description="HTH luxR-type" evidence="4">
    <location>
        <begin position="175"/>
        <end position="240"/>
    </location>
</feature>
<dbReference type="RefSeq" id="WP_113916981.1">
    <property type="nucleotide sequence ID" value="NZ_QNSE01000008.1"/>
</dbReference>
<keyword evidence="6" id="KW-1185">Reference proteome</keyword>
<protein>
    <submittedName>
        <fullName evidence="5">LuxR family quorum-sensing system transcriptional regulator ExpR</fullName>
    </submittedName>
</protein>
<dbReference type="EMBL" id="QNSE01000008">
    <property type="protein sequence ID" value="RBP82487.1"/>
    <property type="molecule type" value="Genomic_DNA"/>
</dbReference>
<dbReference type="InterPro" id="IPR016032">
    <property type="entry name" value="Sig_transdc_resp-reg_C-effctor"/>
</dbReference>
<evidence type="ECO:0000313" key="6">
    <source>
        <dbReference type="Proteomes" id="UP000252792"/>
    </source>
</evidence>
<dbReference type="OrthoDB" id="9774661at2"/>
<keyword evidence="2" id="KW-0238">DNA-binding</keyword>
<comment type="caution">
    <text evidence="5">The sequence shown here is derived from an EMBL/GenBank/DDBJ whole genome shotgun (WGS) entry which is preliminary data.</text>
</comment>
<evidence type="ECO:0000313" key="5">
    <source>
        <dbReference type="EMBL" id="RBP82487.1"/>
    </source>
</evidence>
<dbReference type="Pfam" id="PF03472">
    <property type="entry name" value="Autoind_bind"/>
    <property type="match status" value="1"/>
</dbReference>
<dbReference type="CDD" id="cd06170">
    <property type="entry name" value="LuxR_C_like"/>
    <property type="match status" value="1"/>
</dbReference>
<gene>
    <name evidence="5" type="ORF">DFP80_108133</name>
</gene>
<dbReference type="PRINTS" id="PR00038">
    <property type="entry name" value="HTHLUXR"/>
</dbReference>
<keyword evidence="3" id="KW-0804">Transcription</keyword>
<dbReference type="Proteomes" id="UP000252792">
    <property type="component" value="Unassembled WGS sequence"/>
</dbReference>
<dbReference type="SUPFAM" id="SSF75516">
    <property type="entry name" value="Pheromone-binding domain of LuxR-like quorum-sensing transcription factors"/>
    <property type="match status" value="1"/>
</dbReference>
<evidence type="ECO:0000259" key="4">
    <source>
        <dbReference type="PROSITE" id="PS50043"/>
    </source>
</evidence>
<dbReference type="AlphaFoldDB" id="A0A366J6J3"/>
<keyword evidence="1" id="KW-0805">Transcription regulation</keyword>
<reference evidence="5 6" key="1">
    <citation type="submission" date="2018-06" db="EMBL/GenBank/DDBJ databases">
        <title>Genomic Encyclopedia of Type Strains, Phase III (KMG-III): the genomes of soil and plant-associated and newly described type strains.</title>
        <authorList>
            <person name="Whitman W."/>
        </authorList>
    </citation>
    <scope>NUCLEOTIDE SEQUENCE [LARGE SCALE GENOMIC DNA]</scope>
    <source>
        <strain evidence="5 6">CECT 7377</strain>
    </source>
</reference>
<dbReference type="InterPro" id="IPR000792">
    <property type="entry name" value="Tscrpt_reg_LuxR_C"/>
</dbReference>
<dbReference type="SMART" id="SM00421">
    <property type="entry name" value="HTH_LUXR"/>
    <property type="match status" value="1"/>
</dbReference>
<evidence type="ECO:0000256" key="1">
    <source>
        <dbReference type="ARBA" id="ARBA00023015"/>
    </source>
</evidence>
<dbReference type="InterPro" id="IPR005143">
    <property type="entry name" value="TF_LuxR_autoind-bd_dom"/>
</dbReference>
<evidence type="ECO:0000256" key="2">
    <source>
        <dbReference type="ARBA" id="ARBA00023125"/>
    </source>
</evidence>
<dbReference type="GO" id="GO:0003677">
    <property type="term" value="F:DNA binding"/>
    <property type="evidence" value="ECO:0007669"/>
    <property type="project" value="UniProtKB-KW"/>
</dbReference>
<dbReference type="PROSITE" id="PS50043">
    <property type="entry name" value="HTH_LUXR_2"/>
    <property type="match status" value="1"/>
</dbReference>
<accession>A0A366J6J3</accession>
<proteinExistence type="predicted"/>
<dbReference type="PANTHER" id="PTHR44688">
    <property type="entry name" value="DNA-BINDING TRANSCRIPTIONAL ACTIVATOR DEVR_DOSR"/>
    <property type="match status" value="1"/>
</dbReference>
<name>A0A366J6J3_9GAMM</name>
<dbReference type="Pfam" id="PF00196">
    <property type="entry name" value="GerE"/>
    <property type="match status" value="1"/>
</dbReference>
<dbReference type="PANTHER" id="PTHR44688:SF16">
    <property type="entry name" value="DNA-BINDING TRANSCRIPTIONAL ACTIVATOR DEVR_DOSR"/>
    <property type="match status" value="1"/>
</dbReference>
<evidence type="ECO:0000256" key="3">
    <source>
        <dbReference type="ARBA" id="ARBA00023163"/>
    </source>
</evidence>
<dbReference type="Gene3D" id="1.10.10.10">
    <property type="entry name" value="Winged helix-like DNA-binding domain superfamily/Winged helix DNA-binding domain"/>
    <property type="match status" value="1"/>
</dbReference>
<dbReference type="InterPro" id="IPR036693">
    <property type="entry name" value="TF_LuxR_autoind-bd_dom_sf"/>
</dbReference>
<organism evidence="5 6">
    <name type="scientific">Marinomonas rhizomae</name>
    <dbReference type="NCBI Taxonomy" id="491948"/>
    <lineage>
        <taxon>Bacteria</taxon>
        <taxon>Pseudomonadati</taxon>
        <taxon>Pseudomonadota</taxon>
        <taxon>Gammaproteobacteria</taxon>
        <taxon>Oceanospirillales</taxon>
        <taxon>Oceanospirillaceae</taxon>
        <taxon>Marinomonas</taxon>
    </lineage>
</organism>